<accession>G0PBK7</accession>
<evidence type="ECO:0000313" key="2">
    <source>
        <dbReference type="EMBL" id="EGT50517.1"/>
    </source>
</evidence>
<gene>
    <name evidence="2" type="ORF">CAEBREN_13935</name>
</gene>
<name>G0PBK7_CAEBE</name>
<dbReference type="InParanoid" id="G0PBK7"/>
<dbReference type="EMBL" id="GL380214">
    <property type="protein sequence ID" value="EGT50517.1"/>
    <property type="molecule type" value="Genomic_DNA"/>
</dbReference>
<feature type="region of interest" description="Disordered" evidence="1">
    <location>
        <begin position="1"/>
        <end position="107"/>
    </location>
</feature>
<reference evidence="3" key="1">
    <citation type="submission" date="2011-07" db="EMBL/GenBank/DDBJ databases">
        <authorList>
            <consortium name="Caenorhabditis brenneri Sequencing and Analysis Consortium"/>
            <person name="Wilson R.K."/>
        </authorList>
    </citation>
    <scope>NUCLEOTIDE SEQUENCE [LARGE SCALE GENOMIC DNA]</scope>
    <source>
        <strain evidence="3">PB2801</strain>
    </source>
</reference>
<organism evidence="3">
    <name type="scientific">Caenorhabditis brenneri</name>
    <name type="common">Nematode worm</name>
    <dbReference type="NCBI Taxonomy" id="135651"/>
    <lineage>
        <taxon>Eukaryota</taxon>
        <taxon>Metazoa</taxon>
        <taxon>Ecdysozoa</taxon>
        <taxon>Nematoda</taxon>
        <taxon>Chromadorea</taxon>
        <taxon>Rhabditida</taxon>
        <taxon>Rhabditina</taxon>
        <taxon>Rhabditomorpha</taxon>
        <taxon>Rhabditoidea</taxon>
        <taxon>Rhabditidae</taxon>
        <taxon>Peloderinae</taxon>
        <taxon>Caenorhabditis</taxon>
    </lineage>
</organism>
<feature type="compositionally biased region" description="Basic and acidic residues" evidence="1">
    <location>
        <begin position="1"/>
        <end position="22"/>
    </location>
</feature>
<keyword evidence="3" id="KW-1185">Reference proteome</keyword>
<evidence type="ECO:0000256" key="1">
    <source>
        <dbReference type="SAM" id="MobiDB-lite"/>
    </source>
</evidence>
<evidence type="ECO:0000313" key="3">
    <source>
        <dbReference type="Proteomes" id="UP000008068"/>
    </source>
</evidence>
<feature type="compositionally biased region" description="Basic residues" evidence="1">
    <location>
        <begin position="91"/>
        <end position="101"/>
    </location>
</feature>
<dbReference type="HOGENOM" id="CLU_2212263_0_0_1"/>
<dbReference type="AlphaFoldDB" id="G0PBK7"/>
<feature type="compositionally biased region" description="Basic and acidic residues" evidence="1">
    <location>
        <begin position="36"/>
        <end position="45"/>
    </location>
</feature>
<proteinExistence type="predicted"/>
<protein>
    <submittedName>
        <fullName evidence="2">Uncharacterized protein</fullName>
    </submittedName>
</protein>
<dbReference type="Proteomes" id="UP000008068">
    <property type="component" value="Unassembled WGS sequence"/>
</dbReference>
<sequence length="107" mass="11733">MENFKNDEVQPIKVEDAPKEPTGEPQLPSPPVADPIAEKDPEPKAKLQAIEQNGGEDKGPLDGAVPEAPAEPAENEDPGNDLPDPAPILRRSSRAKAQKRRRYDEEY</sequence>